<evidence type="ECO:0000256" key="1">
    <source>
        <dbReference type="SAM" id="MobiDB-lite"/>
    </source>
</evidence>
<name>A0A5B7G9N6_PORTR</name>
<dbReference type="AlphaFoldDB" id="A0A5B7G9N6"/>
<gene>
    <name evidence="2" type="ORF">E2C01_050697</name>
</gene>
<dbReference type="Proteomes" id="UP000324222">
    <property type="component" value="Unassembled WGS sequence"/>
</dbReference>
<feature type="region of interest" description="Disordered" evidence="1">
    <location>
        <begin position="46"/>
        <end position="105"/>
    </location>
</feature>
<keyword evidence="3" id="KW-1185">Reference proteome</keyword>
<sequence>MAERLRNKHSRQIQDAIVFVRLRVLCIKRQLMADFMQDQVQDIKETSASQPLAGAASSQAEREQNRMKGEEDSERRKEGRKGRWQSRDEKDEAGPPSGPFCLVCRRDKRVTGADKRGKRGEEGGRTRAEGERAELVIRVVS</sequence>
<feature type="region of interest" description="Disordered" evidence="1">
    <location>
        <begin position="110"/>
        <end position="129"/>
    </location>
</feature>
<protein>
    <submittedName>
        <fullName evidence="2">Uncharacterized protein</fullName>
    </submittedName>
</protein>
<evidence type="ECO:0000313" key="2">
    <source>
        <dbReference type="EMBL" id="MPC56731.1"/>
    </source>
</evidence>
<comment type="caution">
    <text evidence="2">The sequence shown here is derived from an EMBL/GenBank/DDBJ whole genome shotgun (WGS) entry which is preliminary data.</text>
</comment>
<evidence type="ECO:0000313" key="3">
    <source>
        <dbReference type="Proteomes" id="UP000324222"/>
    </source>
</evidence>
<dbReference type="EMBL" id="VSRR010014205">
    <property type="protein sequence ID" value="MPC56731.1"/>
    <property type="molecule type" value="Genomic_DNA"/>
</dbReference>
<feature type="compositionally biased region" description="Basic and acidic residues" evidence="1">
    <location>
        <begin position="60"/>
        <end position="77"/>
    </location>
</feature>
<organism evidence="2 3">
    <name type="scientific">Portunus trituberculatus</name>
    <name type="common">Swimming crab</name>
    <name type="synonym">Neptunus trituberculatus</name>
    <dbReference type="NCBI Taxonomy" id="210409"/>
    <lineage>
        <taxon>Eukaryota</taxon>
        <taxon>Metazoa</taxon>
        <taxon>Ecdysozoa</taxon>
        <taxon>Arthropoda</taxon>
        <taxon>Crustacea</taxon>
        <taxon>Multicrustacea</taxon>
        <taxon>Malacostraca</taxon>
        <taxon>Eumalacostraca</taxon>
        <taxon>Eucarida</taxon>
        <taxon>Decapoda</taxon>
        <taxon>Pleocyemata</taxon>
        <taxon>Brachyura</taxon>
        <taxon>Eubrachyura</taxon>
        <taxon>Portunoidea</taxon>
        <taxon>Portunidae</taxon>
        <taxon>Portuninae</taxon>
        <taxon>Portunus</taxon>
    </lineage>
</organism>
<reference evidence="2 3" key="1">
    <citation type="submission" date="2019-05" db="EMBL/GenBank/DDBJ databases">
        <title>Another draft genome of Portunus trituberculatus and its Hox gene families provides insights of decapod evolution.</title>
        <authorList>
            <person name="Jeong J.-H."/>
            <person name="Song I."/>
            <person name="Kim S."/>
            <person name="Choi T."/>
            <person name="Kim D."/>
            <person name="Ryu S."/>
            <person name="Kim W."/>
        </authorList>
    </citation>
    <scope>NUCLEOTIDE SEQUENCE [LARGE SCALE GENOMIC DNA]</scope>
    <source>
        <tissue evidence="2">Muscle</tissue>
    </source>
</reference>
<proteinExistence type="predicted"/>
<accession>A0A5B7G9N6</accession>